<protein>
    <recommendedName>
        <fullName evidence="4">Thaumatin-like protein</fullName>
    </recommendedName>
</protein>
<dbReference type="PANTHER" id="PTHR31048">
    <property type="entry name" value="OS03G0233200 PROTEIN"/>
    <property type="match status" value="1"/>
</dbReference>
<dbReference type="CDD" id="cd09218">
    <property type="entry name" value="TLP-PA"/>
    <property type="match status" value="1"/>
</dbReference>
<dbReference type="FunFam" id="2.60.110.10:FF:000004">
    <property type="entry name" value="THAUMATIN-LIKE PROTEIN 1"/>
    <property type="match status" value="1"/>
</dbReference>
<dbReference type="InterPro" id="IPR037176">
    <property type="entry name" value="Osmotin/thaumatin-like_sf"/>
</dbReference>
<evidence type="ECO:0000256" key="2">
    <source>
        <dbReference type="SAM" id="SignalP"/>
    </source>
</evidence>
<dbReference type="SMART" id="SM00205">
    <property type="entry name" value="THN"/>
    <property type="match status" value="1"/>
</dbReference>
<keyword evidence="1" id="KW-0812">Transmembrane</keyword>
<dbReference type="SUPFAM" id="SSF49870">
    <property type="entry name" value="Osmotin, thaumatin-like protein"/>
    <property type="match status" value="1"/>
</dbReference>
<dbReference type="Gene3D" id="2.60.110.10">
    <property type="entry name" value="Thaumatin"/>
    <property type="match status" value="1"/>
</dbReference>
<dbReference type="AlphaFoldDB" id="A0A7R9B119"/>
<proteinExistence type="predicted"/>
<feature type="transmembrane region" description="Helical" evidence="1">
    <location>
        <begin position="505"/>
        <end position="527"/>
    </location>
</feature>
<feature type="signal peptide" evidence="2">
    <location>
        <begin position="1"/>
        <end position="17"/>
    </location>
</feature>
<dbReference type="EMBL" id="OC003849">
    <property type="protein sequence ID" value="CAD7263784.1"/>
    <property type="molecule type" value="Genomic_DNA"/>
</dbReference>
<keyword evidence="1" id="KW-0472">Membrane</keyword>
<feature type="transmembrane region" description="Helical" evidence="1">
    <location>
        <begin position="473"/>
        <end position="493"/>
    </location>
</feature>
<keyword evidence="1" id="KW-1133">Transmembrane helix</keyword>
<accession>A0A7R9B119</accession>
<sequence>MGIAIYLVVCLLGAALGKQFQFHNNLGQTIWVGSLGNAGVAAPNNGGFQLNAGAEDKTLIKRSPPLYTKRESIWQIGGLVDEFWQTGGLVDEFWQTGGPIDEFWQTGGPIDEFWQIGGLVDEFLQTGGPIDEFWQTGGPIDEFWQTGGLIDEFWQTGGPIDEFWQTGGPIDEFPSPEGKCQELISSLGNINKFSLRLGLVSVSTDDGWAGRFWARTGCNFDGNGIGPCETGDCGNKLQCAGAGGVPPVSLAEFTLNGYGGVDYYDLSLVDGYNVPVQVIPLTKSVDPNNKYSCGSATCTAYLNNNCPNELRETNSAGATVACKSACLAFNTDQYCCRGNFGTPQTCTPSTWAQNYPAYFKNNCPGAYSYAYDDVSSTYTCQDSGYKIIFVSPRRQPRGPSPSYLRGTPPIILESNPLETKSSPAVVEPPTLAYKTPEISLNIRGFHSSIHATYLFPGGTRSFDWLFMTVEGPYVSFIDVFFFIILSPLGFYVLKLNEPFVKADERVLDTVFSVLGSIFAAISGTAGYSNDFVVQKRNIERRNIDFGQS</sequence>
<gene>
    <name evidence="3" type="ORF">TSIB3V08_LOCUS7854</name>
</gene>
<dbReference type="InterPro" id="IPR001938">
    <property type="entry name" value="Thaumatin"/>
</dbReference>
<dbReference type="PROSITE" id="PS51367">
    <property type="entry name" value="THAUMATIN_2"/>
    <property type="match status" value="1"/>
</dbReference>
<feature type="chain" id="PRO_5031337727" description="Thaumatin-like protein" evidence="2">
    <location>
        <begin position="18"/>
        <end position="548"/>
    </location>
</feature>
<keyword evidence="2" id="KW-0732">Signal</keyword>
<evidence type="ECO:0000313" key="3">
    <source>
        <dbReference type="EMBL" id="CAD7263784.1"/>
    </source>
</evidence>
<reference evidence="3" key="1">
    <citation type="submission" date="2020-11" db="EMBL/GenBank/DDBJ databases">
        <authorList>
            <person name="Tran Van P."/>
        </authorList>
    </citation>
    <scope>NUCLEOTIDE SEQUENCE</scope>
</reference>
<organism evidence="3">
    <name type="scientific">Timema shepardi</name>
    <name type="common">Walking stick</name>
    <dbReference type="NCBI Taxonomy" id="629360"/>
    <lineage>
        <taxon>Eukaryota</taxon>
        <taxon>Metazoa</taxon>
        <taxon>Ecdysozoa</taxon>
        <taxon>Arthropoda</taxon>
        <taxon>Hexapoda</taxon>
        <taxon>Insecta</taxon>
        <taxon>Pterygota</taxon>
        <taxon>Neoptera</taxon>
        <taxon>Polyneoptera</taxon>
        <taxon>Phasmatodea</taxon>
        <taxon>Timematodea</taxon>
        <taxon>Timematoidea</taxon>
        <taxon>Timematidae</taxon>
        <taxon>Timema</taxon>
    </lineage>
</organism>
<evidence type="ECO:0000256" key="1">
    <source>
        <dbReference type="SAM" id="Phobius"/>
    </source>
</evidence>
<evidence type="ECO:0008006" key="4">
    <source>
        <dbReference type="Google" id="ProtNLM"/>
    </source>
</evidence>
<dbReference type="Pfam" id="PF00314">
    <property type="entry name" value="Thaumatin"/>
    <property type="match status" value="1"/>
</dbReference>
<name>A0A7R9B119_TIMSH</name>